<evidence type="ECO:0000313" key="1">
    <source>
        <dbReference type="EMBL" id="CRL08451.1"/>
    </source>
</evidence>
<gene>
    <name evidence="1" type="ORF">CLUMA_CG021413</name>
</gene>
<dbReference type="Proteomes" id="UP000183832">
    <property type="component" value="Unassembled WGS sequence"/>
</dbReference>
<name>A0A1J1J7S5_9DIPT</name>
<sequence length="70" mass="8307">MTIVYDGWCSESEKKIIKTQHETIKVRCIYENQFSRLESTVKYRMKIVRHQQTKEAKLKQLTIAECASNI</sequence>
<proteinExistence type="predicted"/>
<reference evidence="1 2" key="1">
    <citation type="submission" date="2015-04" db="EMBL/GenBank/DDBJ databases">
        <authorList>
            <person name="Syromyatnikov M.Y."/>
            <person name="Popov V.N."/>
        </authorList>
    </citation>
    <scope>NUCLEOTIDE SEQUENCE [LARGE SCALE GENOMIC DNA]</scope>
</reference>
<organism evidence="1 2">
    <name type="scientific">Clunio marinus</name>
    <dbReference type="NCBI Taxonomy" id="568069"/>
    <lineage>
        <taxon>Eukaryota</taxon>
        <taxon>Metazoa</taxon>
        <taxon>Ecdysozoa</taxon>
        <taxon>Arthropoda</taxon>
        <taxon>Hexapoda</taxon>
        <taxon>Insecta</taxon>
        <taxon>Pterygota</taxon>
        <taxon>Neoptera</taxon>
        <taxon>Endopterygota</taxon>
        <taxon>Diptera</taxon>
        <taxon>Nematocera</taxon>
        <taxon>Chironomoidea</taxon>
        <taxon>Chironomidae</taxon>
        <taxon>Clunio</taxon>
    </lineage>
</organism>
<evidence type="ECO:0000313" key="2">
    <source>
        <dbReference type="Proteomes" id="UP000183832"/>
    </source>
</evidence>
<accession>A0A1J1J7S5</accession>
<protein>
    <submittedName>
        <fullName evidence="1">CLUMA_CG021413, isoform A</fullName>
    </submittedName>
</protein>
<dbReference type="EMBL" id="CVRI01000075">
    <property type="protein sequence ID" value="CRL08451.1"/>
    <property type="molecule type" value="Genomic_DNA"/>
</dbReference>
<keyword evidence="2" id="KW-1185">Reference proteome</keyword>
<dbReference type="AlphaFoldDB" id="A0A1J1J7S5"/>